<evidence type="ECO:0000256" key="4">
    <source>
        <dbReference type="PIRNR" id="PIRNR000124"/>
    </source>
</evidence>
<protein>
    <submittedName>
        <fullName evidence="7">Nucleotide sugar dehydrogenase</fullName>
    </submittedName>
</protein>
<evidence type="ECO:0000313" key="8">
    <source>
        <dbReference type="Proteomes" id="UP000095255"/>
    </source>
</evidence>
<keyword evidence="5" id="KW-0812">Transmembrane</keyword>
<accession>A0A1E5L5Q6</accession>
<dbReference type="GO" id="GO:0016628">
    <property type="term" value="F:oxidoreductase activity, acting on the CH-CH group of donors, NAD or NADP as acceptor"/>
    <property type="evidence" value="ECO:0007669"/>
    <property type="project" value="InterPro"/>
</dbReference>
<keyword evidence="2" id="KW-0560">Oxidoreductase</keyword>
<dbReference type="AlphaFoldDB" id="A0A1E5L5Q6"/>
<evidence type="ECO:0000256" key="3">
    <source>
        <dbReference type="ARBA" id="ARBA00023027"/>
    </source>
</evidence>
<dbReference type="Pfam" id="PF03721">
    <property type="entry name" value="UDPG_MGDP_dh_N"/>
    <property type="match status" value="1"/>
</dbReference>
<dbReference type="InterPro" id="IPR017476">
    <property type="entry name" value="UDP-Glc/GDP-Man"/>
</dbReference>
<evidence type="ECO:0000256" key="2">
    <source>
        <dbReference type="ARBA" id="ARBA00023002"/>
    </source>
</evidence>
<dbReference type="EMBL" id="MJAT01000022">
    <property type="protein sequence ID" value="OEH85465.1"/>
    <property type="molecule type" value="Genomic_DNA"/>
</dbReference>
<dbReference type="InterPro" id="IPR036291">
    <property type="entry name" value="NAD(P)-bd_dom_sf"/>
</dbReference>
<keyword evidence="3" id="KW-0520">NAD</keyword>
<dbReference type="RefSeq" id="WP_069702292.1">
    <property type="nucleotide sequence ID" value="NZ_MJAT01000022.1"/>
</dbReference>
<dbReference type="PANTHER" id="PTHR43491">
    <property type="entry name" value="UDP-N-ACETYL-D-MANNOSAMINE DEHYDROGENASE"/>
    <property type="match status" value="1"/>
</dbReference>
<dbReference type="InterPro" id="IPR001732">
    <property type="entry name" value="UDP-Glc/GDP-Man_DH_N"/>
</dbReference>
<dbReference type="Pfam" id="PF03720">
    <property type="entry name" value="UDPG_MGDP_dh_C"/>
    <property type="match status" value="1"/>
</dbReference>
<gene>
    <name evidence="7" type="ORF">BHU72_05100</name>
</gene>
<keyword evidence="8" id="KW-1185">Reference proteome</keyword>
<dbReference type="SUPFAM" id="SSF52413">
    <property type="entry name" value="UDP-glucose/GDP-mannose dehydrogenase C-terminal domain"/>
    <property type="match status" value="1"/>
</dbReference>
<name>A0A1E5L5Q6_9FIRM</name>
<keyword evidence="5" id="KW-0472">Membrane</keyword>
<dbReference type="Gene3D" id="3.40.50.720">
    <property type="entry name" value="NAD(P)-binding Rossmann-like Domain"/>
    <property type="match status" value="2"/>
</dbReference>
<dbReference type="InterPro" id="IPR028359">
    <property type="entry name" value="UDP_ManNAc/GlcNAc_DH"/>
</dbReference>
<dbReference type="PIRSF" id="PIRSF000124">
    <property type="entry name" value="UDPglc_GDPman_dh"/>
    <property type="match status" value="1"/>
</dbReference>
<feature type="domain" description="UDP-glucose/GDP-mannose dehydrogenase C-terminal" evidence="6">
    <location>
        <begin position="326"/>
        <end position="422"/>
    </location>
</feature>
<dbReference type="STRING" id="1390249.BHU72_05100"/>
<dbReference type="SUPFAM" id="SSF48179">
    <property type="entry name" value="6-phosphogluconate dehydrogenase C-terminal domain-like"/>
    <property type="match status" value="1"/>
</dbReference>
<dbReference type="PIRSF" id="PIRSF500136">
    <property type="entry name" value="UDP_ManNAc_DH"/>
    <property type="match status" value="1"/>
</dbReference>
<dbReference type="SMART" id="SM00984">
    <property type="entry name" value="UDPG_MGDP_dh_C"/>
    <property type="match status" value="1"/>
</dbReference>
<keyword evidence="5" id="KW-1133">Transmembrane helix</keyword>
<evidence type="ECO:0000256" key="5">
    <source>
        <dbReference type="SAM" id="Phobius"/>
    </source>
</evidence>
<dbReference type="InterPro" id="IPR036220">
    <property type="entry name" value="UDP-Glc/GDP-Man_DH_C_sf"/>
</dbReference>
<evidence type="ECO:0000259" key="6">
    <source>
        <dbReference type="SMART" id="SM00984"/>
    </source>
</evidence>
<reference evidence="7 8" key="1">
    <citation type="submission" date="2016-09" db="EMBL/GenBank/DDBJ databases">
        <title>Desulfuribacillus arsenicus sp. nov., an obligately anaerobic, dissimilatory arsenic- and antimonate-reducing bacterium isolated from anoxic sediments.</title>
        <authorList>
            <person name="Abin C.A."/>
            <person name="Hollibaugh J.T."/>
        </authorList>
    </citation>
    <scope>NUCLEOTIDE SEQUENCE [LARGE SCALE GENOMIC DNA]</scope>
    <source>
        <strain evidence="7 8">MLFW-2</strain>
    </source>
</reference>
<evidence type="ECO:0000256" key="1">
    <source>
        <dbReference type="ARBA" id="ARBA00006601"/>
    </source>
</evidence>
<dbReference type="NCBIfam" id="TIGR03026">
    <property type="entry name" value="NDP-sugDHase"/>
    <property type="match status" value="1"/>
</dbReference>
<dbReference type="OrthoDB" id="9803238at2"/>
<dbReference type="InterPro" id="IPR014026">
    <property type="entry name" value="UDP-Glc/GDP-Man_DH_dimer"/>
</dbReference>
<sequence length="434" mass="47721">MKENQTQVTKGIAVIGLGFIGLPLALSFAMRGARVRGIDVLPELIEEINHGVSHHLEQYNGMTIRDILKEQLQTGQFRATTSYQEASQEVDTYIVTVGIPVANGAGNYSYIDSACSSIAKVLKKGDTVIIRSTVIPGTTEERIAPLLQEVSGLVPGEDFYLAYASERIAEGKAFEEFENMPLAMGGINEQSAQRVKEILTIVTRAEVTISNIKTVETAKVIENIQRDVNIAMVQEFAKFAQSFGIDTGELIKVANTHKRVNLLVPGPGVGGYCLPNAFYYLEPKATELGVSLNLLKRARDINDGVPNHIVTRVEKELGTLVGKKVAVLGLAMKDYSNDDRISPPIDIVKVLQERGAQVLAYDPAVVTEYSFKHSNLKDCIEQADAMLLLAMQEEFRHLNWAEVIQQMKPNAVVFDAKNVIAKDQISNHVTLLKI</sequence>
<dbReference type="InterPro" id="IPR014027">
    <property type="entry name" value="UDP-Glc/GDP-Man_DH_C"/>
</dbReference>
<dbReference type="InterPro" id="IPR008927">
    <property type="entry name" value="6-PGluconate_DH-like_C_sf"/>
</dbReference>
<dbReference type="Proteomes" id="UP000095255">
    <property type="component" value="Unassembled WGS sequence"/>
</dbReference>
<feature type="transmembrane region" description="Helical" evidence="5">
    <location>
        <begin position="12"/>
        <end position="30"/>
    </location>
</feature>
<dbReference type="PANTHER" id="PTHR43491:SF2">
    <property type="entry name" value="UDP-N-ACETYL-D-MANNOSAMINE DEHYDROGENASE"/>
    <property type="match status" value="1"/>
</dbReference>
<dbReference type="SUPFAM" id="SSF51735">
    <property type="entry name" value="NAD(P)-binding Rossmann-fold domains"/>
    <property type="match status" value="1"/>
</dbReference>
<dbReference type="GO" id="GO:0016616">
    <property type="term" value="F:oxidoreductase activity, acting on the CH-OH group of donors, NAD or NADP as acceptor"/>
    <property type="evidence" value="ECO:0007669"/>
    <property type="project" value="InterPro"/>
</dbReference>
<dbReference type="GO" id="GO:0000271">
    <property type="term" value="P:polysaccharide biosynthetic process"/>
    <property type="evidence" value="ECO:0007669"/>
    <property type="project" value="InterPro"/>
</dbReference>
<evidence type="ECO:0000313" key="7">
    <source>
        <dbReference type="EMBL" id="OEH85465.1"/>
    </source>
</evidence>
<dbReference type="Pfam" id="PF00984">
    <property type="entry name" value="UDPG_MGDP_dh"/>
    <property type="match status" value="1"/>
</dbReference>
<dbReference type="GO" id="GO:0051287">
    <property type="term" value="F:NAD binding"/>
    <property type="evidence" value="ECO:0007669"/>
    <property type="project" value="InterPro"/>
</dbReference>
<comment type="similarity">
    <text evidence="1 4">Belongs to the UDP-glucose/GDP-mannose dehydrogenase family.</text>
</comment>
<organism evidence="7 8">
    <name type="scientific">Desulfuribacillus stibiiarsenatis</name>
    <dbReference type="NCBI Taxonomy" id="1390249"/>
    <lineage>
        <taxon>Bacteria</taxon>
        <taxon>Bacillati</taxon>
        <taxon>Bacillota</taxon>
        <taxon>Desulfuribacillia</taxon>
        <taxon>Desulfuribacillales</taxon>
        <taxon>Desulfuribacillaceae</taxon>
        <taxon>Desulfuribacillus</taxon>
    </lineage>
</organism>
<proteinExistence type="inferred from homology"/>
<comment type="caution">
    <text evidence="7">The sequence shown here is derived from an EMBL/GenBank/DDBJ whole genome shotgun (WGS) entry which is preliminary data.</text>
</comment>